<dbReference type="Gene3D" id="3.40.1310.30">
    <property type="match status" value="1"/>
</dbReference>
<dbReference type="InterPro" id="IPR002631">
    <property type="entry name" value="Plasmid_rep_OBD"/>
</dbReference>
<feature type="domain" description="Helicase superfamily 3 single-stranded DNA/RNA virus" evidence="1">
    <location>
        <begin position="205"/>
        <end position="265"/>
    </location>
</feature>
<accession>A0A6B2G0S4</accession>
<dbReference type="SUPFAM" id="SSF52540">
    <property type="entry name" value="P-loop containing nucleoside triphosphate hydrolases"/>
    <property type="match status" value="1"/>
</dbReference>
<dbReference type="InterPro" id="IPR000605">
    <property type="entry name" value="Helicase_SF3_ssDNA/RNA_vir"/>
</dbReference>
<dbReference type="Gene3D" id="3.40.50.300">
    <property type="entry name" value="P-loop containing nucleotide triphosphate hydrolases"/>
    <property type="match status" value="1"/>
</dbReference>
<protein>
    <submittedName>
        <fullName evidence="3">Replication initiation protein</fullName>
    </submittedName>
</protein>
<dbReference type="EMBL" id="JAADJO010000013">
    <property type="protein sequence ID" value="NDJ74106.1"/>
    <property type="molecule type" value="Genomic_DNA"/>
</dbReference>
<organism evidence="3">
    <name type="scientific">Lactobacillus paragasseri</name>
    <dbReference type="NCBI Taxonomy" id="2107999"/>
    <lineage>
        <taxon>Bacteria</taxon>
        <taxon>Bacillati</taxon>
        <taxon>Bacillota</taxon>
        <taxon>Bacilli</taxon>
        <taxon>Lactobacillales</taxon>
        <taxon>Lactobacillaceae</taxon>
        <taxon>Lactobacillus</taxon>
    </lineage>
</organism>
<dbReference type="RefSeq" id="WP_144231640.1">
    <property type="nucleotide sequence ID" value="NZ_CAZZQF010000001.1"/>
</dbReference>
<dbReference type="GO" id="GO:0003677">
    <property type="term" value="F:DNA binding"/>
    <property type="evidence" value="ECO:0007669"/>
    <property type="project" value="InterPro"/>
</dbReference>
<dbReference type="Pfam" id="PF00910">
    <property type="entry name" value="RNA_helicase"/>
    <property type="match status" value="1"/>
</dbReference>
<dbReference type="GO" id="GO:0003723">
    <property type="term" value="F:RNA binding"/>
    <property type="evidence" value="ECO:0007669"/>
    <property type="project" value="InterPro"/>
</dbReference>
<dbReference type="InterPro" id="IPR027417">
    <property type="entry name" value="P-loop_NTPase"/>
</dbReference>
<proteinExistence type="predicted"/>
<sequence length="357" mass="42015">MKKTTRKRQFMYVQQVSHLKIELNNIKSILNKSNCDEWAYIVHDKDHTGEGIIVETHIHCVLRFLNPQTVAHVASIFKDKENQVDIWEGRINNAYSYLIHRTDSAKNKFQYPPEKVVASFNFPKKIEEITTISKGAREKSPKLVQGYISEFSRNEITLNELKEKIGIYNYAKNMTLIDKIIEIQKEKEHREWLTSFNGHKMKTYWLWGLAGVGKSTLARYLLRNKEFITLGSSRDYFQDYNGEKFVIWDDLRPDEMKYSDLLRITDPYNHDKHAPRRYHDVPLNLECLVITTPYSPQQFYKELDVNNKVDKFEQLGRRLFAKEVTTNFLSKIGLEKDAIKTLKSNEIAKLIEEPSKD</sequence>
<gene>
    <name evidence="3" type="ORF">GWG61_06335</name>
</gene>
<dbReference type="GO" id="GO:0003724">
    <property type="term" value="F:RNA helicase activity"/>
    <property type="evidence" value="ECO:0007669"/>
    <property type="project" value="InterPro"/>
</dbReference>
<dbReference type="GO" id="GO:0003916">
    <property type="term" value="F:DNA topoisomerase activity"/>
    <property type="evidence" value="ECO:0007669"/>
    <property type="project" value="InterPro"/>
</dbReference>
<evidence type="ECO:0000313" key="3">
    <source>
        <dbReference type="EMBL" id="NDJ74106.1"/>
    </source>
</evidence>
<evidence type="ECO:0000259" key="2">
    <source>
        <dbReference type="Pfam" id="PF01719"/>
    </source>
</evidence>
<dbReference type="GO" id="GO:0005727">
    <property type="term" value="C:extrachromosomal circular DNA"/>
    <property type="evidence" value="ECO:0007669"/>
    <property type="project" value="InterPro"/>
</dbReference>
<evidence type="ECO:0000259" key="1">
    <source>
        <dbReference type="Pfam" id="PF00910"/>
    </source>
</evidence>
<dbReference type="GO" id="GO:0006260">
    <property type="term" value="P:DNA replication"/>
    <property type="evidence" value="ECO:0007669"/>
    <property type="project" value="InterPro"/>
</dbReference>
<dbReference type="Pfam" id="PF01719">
    <property type="entry name" value="Rep_OBD"/>
    <property type="match status" value="1"/>
</dbReference>
<feature type="domain" description="Plasmid replication protein origin binding" evidence="2">
    <location>
        <begin position="2"/>
        <end position="122"/>
    </location>
</feature>
<dbReference type="AlphaFoldDB" id="A0A6B2G0S4"/>
<comment type="caution">
    <text evidence="3">The sequence shown here is derived from an EMBL/GenBank/DDBJ whole genome shotgun (WGS) entry which is preliminary data.</text>
</comment>
<reference evidence="3" key="1">
    <citation type="submission" date="2020-01" db="EMBL/GenBank/DDBJ databases">
        <title>Vaginal microbiome of pregnant Indian women: Insights into the genome of dominants Lactobacillus species.</title>
        <authorList>
            <person name="Das B."/>
            <person name="Mehta O."/>
            <person name="Ghosh T.S."/>
            <person name="Kothidar A."/>
            <person name="Gowtham M.R."/>
            <person name="Mitra R."/>
            <person name="Kshetrapal P."/>
            <person name="Wadhwa N."/>
            <person name="Thiruvengadam R."/>
            <person name="Nair G.B."/>
            <person name="Bhatnagar S."/>
            <person name="Das B."/>
        </authorList>
    </citation>
    <scope>NUCLEOTIDE SEQUENCE</scope>
    <source>
        <strain evidence="3">Indica</strain>
    </source>
</reference>
<name>A0A6B2G0S4_9LACO</name>